<evidence type="ECO:0000313" key="8">
    <source>
        <dbReference type="EMBL" id="KAF5726409.1"/>
    </source>
</evidence>
<sequence>MTRMPAVDAAVVKRYPVTTPSDIRSSLHRRSSGPRQELHSWAPKEKLHSQVFAASSSFFSGNQDIQSGTIRFLAARERSKMTPRAFKDVPFRIQYPVITEKPEWWWRTLACVPYLIALQISDVGYYLQPFLERYELFEDLIYFVPGAIGRLPTWFSMVYCYFGYIGLVKNKDWPHFFRFHLMMGMLLETALQILWYTCNFFPLIHYSGKLGMHFWAGVGFFYMFVLLQCVKCALGGMYAHIPFVSDAAYIHTLFHIGGFQRPF</sequence>
<dbReference type="AlphaFoldDB" id="A0A7J7BWY8"/>
<evidence type="ECO:0000256" key="7">
    <source>
        <dbReference type="RuleBase" id="RU367003"/>
    </source>
</evidence>
<keyword evidence="9" id="KW-1185">Reference proteome</keyword>
<keyword evidence="7" id="KW-0934">Plastid</keyword>
<reference evidence="8 9" key="1">
    <citation type="journal article" date="2020" name="Nat. Commun.">
        <title>Genome of Tripterygium wilfordii and identification of cytochrome P450 involved in triptolide biosynthesis.</title>
        <authorList>
            <person name="Tu L."/>
            <person name="Su P."/>
            <person name="Zhang Z."/>
            <person name="Gao L."/>
            <person name="Wang J."/>
            <person name="Hu T."/>
            <person name="Zhou J."/>
            <person name="Zhang Y."/>
            <person name="Zhao Y."/>
            <person name="Liu Y."/>
            <person name="Song Y."/>
            <person name="Tong Y."/>
            <person name="Lu Y."/>
            <person name="Yang J."/>
            <person name="Xu C."/>
            <person name="Jia M."/>
            <person name="Peters R.J."/>
            <person name="Huang L."/>
            <person name="Gao W."/>
        </authorList>
    </citation>
    <scope>NUCLEOTIDE SEQUENCE [LARGE SCALE GENOMIC DNA]</scope>
    <source>
        <strain evidence="9">cv. XIE 37</strain>
        <tissue evidence="8">Leaf</tissue>
    </source>
</reference>
<comment type="similarity">
    <text evidence="2 7">Belongs to the Tic20 family.</text>
</comment>
<keyword evidence="4" id="KW-1001">Plastid inner membrane</keyword>
<feature type="transmembrane region" description="Helical" evidence="7">
    <location>
        <begin position="104"/>
        <end position="127"/>
    </location>
</feature>
<comment type="subcellular location">
    <subcellularLocation>
        <location evidence="1">Plastid</location>
        <location evidence="1">Chloroplast inner membrane</location>
        <topology evidence="1">Multi-pass membrane protein</topology>
    </subcellularLocation>
    <subcellularLocation>
        <location evidence="7">Plastid</location>
        <location evidence="7">Chloroplast membrane</location>
        <topology evidence="7">Multi-pass membrane protein</topology>
    </subcellularLocation>
</comment>
<dbReference type="PANTHER" id="PTHR33510:SF12">
    <property type="entry name" value="PROTEIN TIC 20-IV, CHLOROPLASTIC"/>
    <property type="match status" value="1"/>
</dbReference>
<dbReference type="GO" id="GO:0009706">
    <property type="term" value="C:chloroplast inner membrane"/>
    <property type="evidence" value="ECO:0007669"/>
    <property type="project" value="UniProtKB-SubCell"/>
</dbReference>
<dbReference type="InParanoid" id="A0A7J7BWY8"/>
<dbReference type="Proteomes" id="UP000593562">
    <property type="component" value="Unassembled WGS sequence"/>
</dbReference>
<comment type="function">
    <text evidence="7">Involved in protein precursor import into chloroplasts.</text>
</comment>
<evidence type="ECO:0000313" key="9">
    <source>
        <dbReference type="Proteomes" id="UP000593562"/>
    </source>
</evidence>
<keyword evidence="3 7" id="KW-0812">Transmembrane</keyword>
<dbReference type="PANTHER" id="PTHR33510">
    <property type="entry name" value="PROTEIN TIC 20-II, CHLOROPLASTIC"/>
    <property type="match status" value="1"/>
</dbReference>
<dbReference type="FunCoup" id="A0A7J7BWY8">
    <property type="interactions" value="34"/>
</dbReference>
<comment type="caution">
    <text evidence="8">The sequence shown here is derived from an EMBL/GenBank/DDBJ whole genome shotgun (WGS) entry which is preliminary data.</text>
</comment>
<name>A0A7J7BWY8_TRIWF</name>
<keyword evidence="6 7" id="KW-0472">Membrane</keyword>
<gene>
    <name evidence="8" type="ORF">HS088_TW22G00087</name>
</gene>
<dbReference type="InterPro" id="IPR005691">
    <property type="entry name" value="Tic20"/>
</dbReference>
<feature type="transmembrane region" description="Helical" evidence="7">
    <location>
        <begin position="179"/>
        <end position="204"/>
    </location>
</feature>
<evidence type="ECO:0000256" key="2">
    <source>
        <dbReference type="ARBA" id="ARBA00009596"/>
    </source>
</evidence>
<dbReference type="Pfam" id="PF16166">
    <property type="entry name" value="TIC20"/>
    <property type="match status" value="1"/>
</dbReference>
<evidence type="ECO:0000256" key="1">
    <source>
        <dbReference type="ARBA" id="ARBA00004478"/>
    </source>
</evidence>
<keyword evidence="5 7" id="KW-1133">Transmembrane helix</keyword>
<organism evidence="8 9">
    <name type="scientific">Tripterygium wilfordii</name>
    <name type="common">Thunder God vine</name>
    <dbReference type="NCBI Taxonomy" id="458696"/>
    <lineage>
        <taxon>Eukaryota</taxon>
        <taxon>Viridiplantae</taxon>
        <taxon>Streptophyta</taxon>
        <taxon>Embryophyta</taxon>
        <taxon>Tracheophyta</taxon>
        <taxon>Spermatophyta</taxon>
        <taxon>Magnoliopsida</taxon>
        <taxon>eudicotyledons</taxon>
        <taxon>Gunneridae</taxon>
        <taxon>Pentapetalae</taxon>
        <taxon>rosids</taxon>
        <taxon>fabids</taxon>
        <taxon>Celastrales</taxon>
        <taxon>Celastraceae</taxon>
        <taxon>Tripterygium</taxon>
    </lineage>
</organism>
<accession>A0A7J7BWY8</accession>
<keyword evidence="7" id="KW-0150">Chloroplast</keyword>
<dbReference type="EMBL" id="JAAARO010000022">
    <property type="protein sequence ID" value="KAF5726409.1"/>
    <property type="molecule type" value="Genomic_DNA"/>
</dbReference>
<evidence type="ECO:0000256" key="4">
    <source>
        <dbReference type="ARBA" id="ARBA00022780"/>
    </source>
</evidence>
<evidence type="ECO:0000256" key="3">
    <source>
        <dbReference type="ARBA" id="ARBA00022692"/>
    </source>
</evidence>
<protein>
    <recommendedName>
        <fullName evidence="7">Protein TIC 20</fullName>
    </recommendedName>
</protein>
<proteinExistence type="inferred from homology"/>
<evidence type="ECO:0000256" key="6">
    <source>
        <dbReference type="ARBA" id="ARBA00023136"/>
    </source>
</evidence>
<evidence type="ECO:0000256" key="5">
    <source>
        <dbReference type="ARBA" id="ARBA00022989"/>
    </source>
</evidence>
<feature type="transmembrane region" description="Helical" evidence="7">
    <location>
        <begin position="147"/>
        <end position="167"/>
    </location>
</feature>
<feature type="transmembrane region" description="Helical" evidence="7">
    <location>
        <begin position="210"/>
        <end position="230"/>
    </location>
</feature>